<reference evidence="3" key="1">
    <citation type="submission" date="2025-08" db="UniProtKB">
        <authorList>
            <consortium name="RefSeq"/>
        </authorList>
    </citation>
    <scope>IDENTIFICATION</scope>
    <source>
        <tissue evidence="3">Whole organism</tissue>
    </source>
</reference>
<dbReference type="GeneID" id="125178425"/>
<gene>
    <name evidence="3" type="primary">LOC125178425</name>
</gene>
<dbReference type="InterPro" id="IPR011989">
    <property type="entry name" value="ARM-like"/>
</dbReference>
<dbReference type="Gene3D" id="1.25.10.10">
    <property type="entry name" value="Leucine-rich Repeat Variant"/>
    <property type="match status" value="1"/>
</dbReference>
<keyword evidence="2" id="KW-1185">Reference proteome</keyword>
<dbReference type="OrthoDB" id="6343032at2759"/>
<feature type="compositionally biased region" description="Low complexity" evidence="1">
    <location>
        <begin position="335"/>
        <end position="356"/>
    </location>
</feature>
<dbReference type="RefSeq" id="XP_047738093.1">
    <property type="nucleotide sequence ID" value="XM_047882137.1"/>
</dbReference>
<dbReference type="KEGG" id="hazt:125178425"/>
<evidence type="ECO:0000313" key="2">
    <source>
        <dbReference type="Proteomes" id="UP000694843"/>
    </source>
</evidence>
<evidence type="ECO:0000256" key="1">
    <source>
        <dbReference type="SAM" id="MobiDB-lite"/>
    </source>
</evidence>
<proteinExistence type="predicted"/>
<dbReference type="Proteomes" id="UP000694843">
    <property type="component" value="Unplaced"/>
</dbReference>
<protein>
    <submittedName>
        <fullName evidence="3">Uncharacterized protein LOC125178425</fullName>
    </submittedName>
</protein>
<sequence>MSNSYFLTVADAEVLDATARSLAVADTDPEAKLAALHFTHSVLLKDFPPEVLLQRPALIRSLVGCLEDSVWQIQLASLQCLVCVSELLCEKASSDLQPHSTEVKLMTGNGRFWATRDQPIQTQTNHPYFTLPADPLDTSQLDELKPHELSIQQFASLLLTSPLASLPVFNSEHTVMRTAAADLLNCVLQLLKVSVSVPLLWQCYENCTDISQNVTRGGDLSSNITRVFSSDAEVQIVQDLVSSIKYVLESVSMSLSSSNEKRCSSNDRVLVQQHCSAFIQSRAALVAWLHTFAQPAIYTTHLVTVAAAEAVVLAIVDIDSLLQLLPAHSYVPKQSQSSVPPHMESSSSSSSCYDSPTQSSTGAASVSWAQADLSYSCLPTAMFSWASLTTGDSSLMKSETMNAPEDLVTLLAVLAQIDKLSHNQVCCIVSVSCSLQSCVAFMRCSSSNLPAFLELAFASLPSFLLHTSKLYAKKLLDGLCKQYAGASALQQSSMRAILLHLLSLHSQPHLVDVV</sequence>
<dbReference type="SUPFAM" id="SSF48371">
    <property type="entry name" value="ARM repeat"/>
    <property type="match status" value="1"/>
</dbReference>
<name>A0A979FM20_HYAAZ</name>
<evidence type="ECO:0000313" key="3">
    <source>
        <dbReference type="RefSeq" id="XP_047738093.1"/>
    </source>
</evidence>
<feature type="region of interest" description="Disordered" evidence="1">
    <location>
        <begin position="332"/>
        <end position="356"/>
    </location>
</feature>
<accession>A0A979FM20</accession>
<dbReference type="AlphaFoldDB" id="A0A979FM20"/>
<dbReference type="InterPro" id="IPR016024">
    <property type="entry name" value="ARM-type_fold"/>
</dbReference>
<organism evidence="2 3">
    <name type="scientific">Hyalella azteca</name>
    <name type="common">Amphipod</name>
    <dbReference type="NCBI Taxonomy" id="294128"/>
    <lineage>
        <taxon>Eukaryota</taxon>
        <taxon>Metazoa</taxon>
        <taxon>Ecdysozoa</taxon>
        <taxon>Arthropoda</taxon>
        <taxon>Crustacea</taxon>
        <taxon>Multicrustacea</taxon>
        <taxon>Malacostraca</taxon>
        <taxon>Eumalacostraca</taxon>
        <taxon>Peracarida</taxon>
        <taxon>Amphipoda</taxon>
        <taxon>Senticaudata</taxon>
        <taxon>Talitrida</taxon>
        <taxon>Talitroidea</taxon>
        <taxon>Hyalellidae</taxon>
        <taxon>Hyalella</taxon>
    </lineage>
</organism>